<dbReference type="PANTHER" id="PTHR13504:SF38">
    <property type="entry name" value="FIDO DOMAIN-CONTAINING PROTEIN"/>
    <property type="match status" value="1"/>
</dbReference>
<sequence>MDHHLVGSPADSSIPVEVPAHSRVKHQWRTEFGPREDRAFTAFEAYVPPQVADLRVEIPQQLIADCDAALNEAVRLDAEYGSRLRSLAGMMLRTEAIATSKIEDEHASTEDYIRAMYGNKANRSAIAMVRATDAIEHIVERGVSHQSLLAGHKKLMGSPNPLEPTSGEYRTLQNWIGGSDYSPRDALHIPPPRDMVGPLMDDLMAFASRDDLPAIPQAAIMHAQFENIHPFTDGNGRTGRALISALMRQRGHTKHTTIPIAAALAAQREDYFSTLWKYRDDGDAGPVISVISAAITVTSKESRVTAARLEDMPAQWNDQASRPRRDSASGKLLRHLTLRPILSAHEAEEITGSSERSAARAVTRLEDAGIIHEVTGRKRNRVWVASEVIDEIDGLAHRIEQRIRTQP</sequence>
<evidence type="ECO:0000256" key="2">
    <source>
        <dbReference type="PIRSR" id="PIRSR640198-2"/>
    </source>
</evidence>
<proteinExistence type="predicted"/>
<evidence type="ECO:0000256" key="1">
    <source>
        <dbReference type="PIRSR" id="PIRSR640198-1"/>
    </source>
</evidence>
<keyword evidence="2" id="KW-0067">ATP-binding</keyword>
<organism evidence="4 5">
    <name type="scientific">Garicola koreensis</name>
    <dbReference type="NCBI Taxonomy" id="1262554"/>
    <lineage>
        <taxon>Bacteria</taxon>
        <taxon>Bacillati</taxon>
        <taxon>Actinomycetota</taxon>
        <taxon>Actinomycetes</taxon>
        <taxon>Micrococcales</taxon>
        <taxon>Micrococcaceae</taxon>
        <taxon>Garicola</taxon>
    </lineage>
</organism>
<dbReference type="Gene3D" id="1.10.3290.10">
    <property type="entry name" value="Fido-like domain"/>
    <property type="match status" value="1"/>
</dbReference>
<keyword evidence="2" id="KW-0547">Nucleotide-binding</keyword>
<gene>
    <name evidence="4" type="ORF">FHX47_002045</name>
</gene>
<dbReference type="SUPFAM" id="SSF140931">
    <property type="entry name" value="Fic-like"/>
    <property type="match status" value="1"/>
</dbReference>
<evidence type="ECO:0000313" key="5">
    <source>
        <dbReference type="Proteomes" id="UP000547528"/>
    </source>
</evidence>
<dbReference type="InterPro" id="IPR036597">
    <property type="entry name" value="Fido-like_dom_sf"/>
</dbReference>
<dbReference type="Proteomes" id="UP000547528">
    <property type="component" value="Unassembled WGS sequence"/>
</dbReference>
<dbReference type="EMBL" id="JACIBT010000018">
    <property type="protein sequence ID" value="MBB3668410.1"/>
    <property type="molecule type" value="Genomic_DNA"/>
</dbReference>
<feature type="binding site" evidence="2">
    <location>
        <begin position="233"/>
        <end position="240"/>
    </location>
    <ligand>
        <name>ATP</name>
        <dbReference type="ChEBI" id="CHEBI:30616"/>
    </ligand>
</feature>
<evidence type="ECO:0000259" key="3">
    <source>
        <dbReference type="PROSITE" id="PS51459"/>
    </source>
</evidence>
<dbReference type="Pfam" id="PF02661">
    <property type="entry name" value="Fic"/>
    <property type="match status" value="1"/>
</dbReference>
<feature type="active site" evidence="1">
    <location>
        <position position="229"/>
    </location>
</feature>
<name>A0A7W5TSL4_9MICC</name>
<feature type="domain" description="Fido" evidence="3">
    <location>
        <begin position="143"/>
        <end position="293"/>
    </location>
</feature>
<dbReference type="InterPro" id="IPR003812">
    <property type="entry name" value="Fido"/>
</dbReference>
<keyword evidence="5" id="KW-1185">Reference proteome</keyword>
<dbReference type="InterPro" id="IPR040198">
    <property type="entry name" value="Fido_containing"/>
</dbReference>
<dbReference type="PANTHER" id="PTHR13504">
    <property type="entry name" value="FIDO DOMAIN-CONTAINING PROTEIN DDB_G0283145"/>
    <property type="match status" value="1"/>
</dbReference>
<dbReference type="AlphaFoldDB" id="A0A7W5TSL4"/>
<accession>A0A7W5TSL4</accession>
<reference evidence="4 5" key="1">
    <citation type="submission" date="2020-08" db="EMBL/GenBank/DDBJ databases">
        <title>Sequencing the genomes of 1000 actinobacteria strains.</title>
        <authorList>
            <person name="Klenk H.-P."/>
        </authorList>
    </citation>
    <scope>NUCLEOTIDE SEQUENCE [LARGE SCALE GENOMIC DNA]</scope>
    <source>
        <strain evidence="4 5">DSM 28238</strain>
    </source>
</reference>
<comment type="caution">
    <text evidence="4">The sequence shown here is derived from an EMBL/GenBank/DDBJ whole genome shotgun (WGS) entry which is preliminary data.</text>
</comment>
<dbReference type="GO" id="GO:0005524">
    <property type="term" value="F:ATP binding"/>
    <property type="evidence" value="ECO:0007669"/>
    <property type="project" value="UniProtKB-KW"/>
</dbReference>
<evidence type="ECO:0000313" key="4">
    <source>
        <dbReference type="EMBL" id="MBB3668410.1"/>
    </source>
</evidence>
<protein>
    <submittedName>
        <fullName evidence="4">Fic family protein</fullName>
    </submittedName>
</protein>
<dbReference type="PROSITE" id="PS51459">
    <property type="entry name" value="FIDO"/>
    <property type="match status" value="1"/>
</dbReference>
<dbReference type="RefSeq" id="WP_183358812.1">
    <property type="nucleotide sequence ID" value="NZ_BAABKR010000001.1"/>
</dbReference>